<feature type="non-terminal residue" evidence="1">
    <location>
        <position position="67"/>
    </location>
</feature>
<comment type="caution">
    <text evidence="1">The sequence shown here is derived from an EMBL/GenBank/DDBJ whole genome shotgun (WGS) entry which is preliminary data.</text>
</comment>
<proteinExistence type="predicted"/>
<protein>
    <submittedName>
        <fullName evidence="1">Uncharacterized protein</fullName>
    </submittedName>
</protein>
<sequence>MKIVKAVHFYKNKDNVICLRGAKPYTWEIPKKFEKENIKQGDIILVPCKNTAAPVIVLNVLEIMEEK</sequence>
<dbReference type="RefSeq" id="WP_196489528.1">
    <property type="nucleotide sequence ID" value="NZ_KQ956156.1"/>
</dbReference>
<dbReference type="InterPro" id="IPR043895">
    <property type="entry name" value="DUF5839"/>
</dbReference>
<dbReference type="Proteomes" id="UP000070646">
    <property type="component" value="Unassembled WGS sequence"/>
</dbReference>
<reference evidence="1 2" key="1">
    <citation type="submission" date="2016-01" db="EMBL/GenBank/DDBJ databases">
        <authorList>
            <person name="Oliw E.H."/>
        </authorList>
    </citation>
    <scope>NUCLEOTIDE SEQUENCE [LARGE SCALE GENOMIC DNA]</scope>
    <source>
        <strain evidence="1 2">MJR7757A</strain>
    </source>
</reference>
<name>A0A133NE05_CLOPF</name>
<dbReference type="EMBL" id="LRPU01000008">
    <property type="protein sequence ID" value="KXA14519.1"/>
    <property type="molecule type" value="Genomic_DNA"/>
</dbReference>
<gene>
    <name evidence="1" type="ORF">HMPREF3222_00276</name>
</gene>
<evidence type="ECO:0000313" key="1">
    <source>
        <dbReference type="EMBL" id="KXA14519.1"/>
    </source>
</evidence>
<accession>A0A133NE05</accession>
<evidence type="ECO:0000313" key="2">
    <source>
        <dbReference type="Proteomes" id="UP000070646"/>
    </source>
</evidence>
<dbReference type="AlphaFoldDB" id="A0A133NE05"/>
<organism evidence="1 2">
    <name type="scientific">Clostridium perfringens</name>
    <dbReference type="NCBI Taxonomy" id="1502"/>
    <lineage>
        <taxon>Bacteria</taxon>
        <taxon>Bacillati</taxon>
        <taxon>Bacillota</taxon>
        <taxon>Clostridia</taxon>
        <taxon>Eubacteriales</taxon>
        <taxon>Clostridiaceae</taxon>
        <taxon>Clostridium</taxon>
    </lineage>
</organism>
<dbReference type="Pfam" id="PF19157">
    <property type="entry name" value="DUF5839"/>
    <property type="match status" value="1"/>
</dbReference>